<evidence type="ECO:0000313" key="1">
    <source>
        <dbReference type="EMBL" id="QHS93876.1"/>
    </source>
</evidence>
<dbReference type="EMBL" id="MN739211">
    <property type="protein sequence ID" value="QHS93876.1"/>
    <property type="molecule type" value="Genomic_DNA"/>
</dbReference>
<dbReference type="AlphaFoldDB" id="A0A6C0BNU5"/>
<sequence length="94" mass="10811">MDSELLALSYTGMGPRSCYYMGQQQICQAKYQQPCTIYNYNTPCNLEDSMKATAQKRGKVWGKKPIKKKKKKMASTKKTMKNTAKSKLLSFLWL</sequence>
<organism evidence="1">
    <name type="scientific">viral metagenome</name>
    <dbReference type="NCBI Taxonomy" id="1070528"/>
    <lineage>
        <taxon>unclassified sequences</taxon>
        <taxon>metagenomes</taxon>
        <taxon>organismal metagenomes</taxon>
    </lineage>
</organism>
<accession>A0A6C0BNU5</accession>
<name>A0A6C0BNU5_9ZZZZ</name>
<proteinExistence type="predicted"/>
<protein>
    <submittedName>
        <fullName evidence="1">Uncharacterized protein</fullName>
    </submittedName>
</protein>
<reference evidence="1" key="1">
    <citation type="journal article" date="2020" name="Nature">
        <title>Giant virus diversity and host interactions through global metagenomics.</title>
        <authorList>
            <person name="Schulz F."/>
            <person name="Roux S."/>
            <person name="Paez-Espino D."/>
            <person name="Jungbluth S."/>
            <person name="Walsh D.A."/>
            <person name="Denef V.J."/>
            <person name="McMahon K.D."/>
            <person name="Konstantinidis K.T."/>
            <person name="Eloe-Fadrosh E.A."/>
            <person name="Kyrpides N.C."/>
            <person name="Woyke T."/>
        </authorList>
    </citation>
    <scope>NUCLEOTIDE SEQUENCE</scope>
    <source>
        <strain evidence="1">GVMAG-M-3300018080-19</strain>
    </source>
</reference>